<comment type="caution">
    <text evidence="1">The sequence shown here is derived from an EMBL/GenBank/DDBJ whole genome shotgun (WGS) entry which is preliminary data.</text>
</comment>
<gene>
    <name evidence="1" type="ORF">COLAER_01149</name>
</gene>
<dbReference type="EMBL" id="AAVN02000004">
    <property type="protein sequence ID" value="EBA39564.1"/>
    <property type="molecule type" value="Genomic_DNA"/>
</dbReference>
<dbReference type="Proteomes" id="UP000002979">
    <property type="component" value="Unassembled WGS sequence"/>
</dbReference>
<evidence type="ECO:0000313" key="1">
    <source>
        <dbReference type="EMBL" id="EBA39564.1"/>
    </source>
</evidence>
<proteinExistence type="predicted"/>
<sequence length="45" mass="4744">MTPASAPLSAATWVSPARDMLHIAAVDENNNVSTTRMTTAEESVV</sequence>
<accession>A4E9P7</accession>
<protein>
    <submittedName>
        <fullName evidence="1">Uncharacterized protein</fullName>
    </submittedName>
</protein>
<organism evidence="1 2">
    <name type="scientific">Collinsella aerofaciens (strain ATCC 25986 / DSM 3979 / JCM 10188 / KCTC 3647 / NCTC 11838 / VPI 1003)</name>
    <dbReference type="NCBI Taxonomy" id="411903"/>
    <lineage>
        <taxon>Bacteria</taxon>
        <taxon>Bacillati</taxon>
        <taxon>Actinomycetota</taxon>
        <taxon>Coriobacteriia</taxon>
        <taxon>Coriobacteriales</taxon>
        <taxon>Coriobacteriaceae</taxon>
        <taxon>Collinsella</taxon>
    </lineage>
</organism>
<name>A4E9P7_COLAA</name>
<reference evidence="1 2" key="2">
    <citation type="submission" date="2007-04" db="EMBL/GenBank/DDBJ databases">
        <authorList>
            <person name="Fulton L."/>
            <person name="Clifton S."/>
            <person name="Fulton B."/>
            <person name="Xu J."/>
            <person name="Minx P."/>
            <person name="Mardis E.R."/>
            <person name="Wilson R.K."/>
        </authorList>
    </citation>
    <scope>NUCLEOTIDE SEQUENCE [LARGE SCALE GENOMIC DNA]</scope>
    <source>
        <strain evidence="2">ATCC 25986 / DSM 3979 / JCM 10188 / KCTC 3647 / NCTC 11838 / VPI 1003</strain>
    </source>
</reference>
<dbReference type="AlphaFoldDB" id="A4E9P7"/>
<evidence type="ECO:0000313" key="2">
    <source>
        <dbReference type="Proteomes" id="UP000002979"/>
    </source>
</evidence>
<reference evidence="1 2" key="1">
    <citation type="submission" date="2007-01" db="EMBL/GenBank/DDBJ databases">
        <title>Draft genome sequence of Collinsella aerofaciens (ATCC 25986).</title>
        <authorList>
            <person name="Sudarsanam P."/>
            <person name="Ley R."/>
            <person name="Guruge J."/>
            <person name="Turnbaugh P.J."/>
            <person name="Mahowald M."/>
            <person name="Liep D."/>
            <person name="Gordon J."/>
        </authorList>
    </citation>
    <scope>NUCLEOTIDE SEQUENCE [LARGE SCALE GENOMIC DNA]</scope>
    <source>
        <strain evidence="2">ATCC 25986 / DSM 3979 / JCM 10188 / KCTC 3647 / NCTC 11838 / VPI 1003</strain>
    </source>
</reference>